<evidence type="ECO:0000256" key="2">
    <source>
        <dbReference type="ARBA" id="ARBA00022741"/>
    </source>
</evidence>
<evidence type="ECO:0000256" key="3">
    <source>
        <dbReference type="ARBA" id="ARBA00022840"/>
    </source>
</evidence>
<dbReference type="FunFam" id="3.40.50.300:FF:000093">
    <property type="entry name" value="Fidgetin-like 1"/>
    <property type="match status" value="1"/>
</dbReference>
<feature type="domain" description="AAA+ ATPase" evidence="10">
    <location>
        <begin position="176"/>
        <end position="312"/>
    </location>
</feature>
<dbReference type="Pfam" id="PF09336">
    <property type="entry name" value="Vps4_C"/>
    <property type="match status" value="1"/>
</dbReference>
<comment type="catalytic activity">
    <reaction evidence="6">
        <text>n ATP + n H2O + a microtubule = n ADP + n phosphate + (n+1) alpha/beta tubulin heterodimers.</text>
        <dbReference type="EC" id="5.6.1.1"/>
    </reaction>
</comment>
<dbReference type="PANTHER" id="PTHR23074:SF86">
    <property type="entry name" value="SPASTIN"/>
    <property type="match status" value="1"/>
</dbReference>
<sequence length="429" mass="48564">MSLIPTPIQKFSSLQSTAYHLVDIAINQESSAPDSALKNYLDAQEIMNKALGLRLLPNDYQQISQSISKMHGILEQITERIIFLSQKLSTSKQSNSPKNFRKSPNQSNQNLKQAQQKKPTAESQKLIDQIENEIIDNTIPVKWDDIVGLEYPKQALKELIILPSLRPDLFQGLRSPPKGLLLFGPPGNGKTMLARATAYEAHCTFFSISASSLTSKWVGEGEKLVRTLFQVARQRQPSVVFIDEIDSILTKRTENENESSRRLKTEFLIQLDGATTDPNERLLVMAATNRPQDLDDAALRRFSKRVFVPLPDKKIRTSLIQRLMKDQSNNLSKQNFSRLAKITEGFSSSDITALCKEAAMEPIRNVDISNISVQDIRKITIKDFENALKIVRPSCSKALITELEKWSSEFGIKLKIILILFKKNKLFFF</sequence>
<dbReference type="InterPro" id="IPR003959">
    <property type="entry name" value="ATPase_AAA_core"/>
</dbReference>
<keyword evidence="3 8" id="KW-0067">ATP-binding</keyword>
<organism evidence="11 12">
    <name type="scientific">Anaeramoeba ignava</name>
    <name type="common">Anaerobic marine amoeba</name>
    <dbReference type="NCBI Taxonomy" id="1746090"/>
    <lineage>
        <taxon>Eukaryota</taxon>
        <taxon>Metamonada</taxon>
        <taxon>Anaeramoebidae</taxon>
        <taxon>Anaeramoeba</taxon>
    </lineage>
</organism>
<accession>A0A9Q0LUP2</accession>
<keyword evidence="5" id="KW-0413">Isomerase</keyword>
<evidence type="ECO:0000256" key="9">
    <source>
        <dbReference type="SAM" id="MobiDB-lite"/>
    </source>
</evidence>
<dbReference type="Gene3D" id="1.10.8.60">
    <property type="match status" value="1"/>
</dbReference>
<evidence type="ECO:0000256" key="6">
    <source>
        <dbReference type="ARBA" id="ARBA00036378"/>
    </source>
</evidence>
<protein>
    <recommendedName>
        <fullName evidence="7">microtubule-severing ATPase</fullName>
        <ecNumber evidence="7">5.6.1.1</ecNumber>
    </recommendedName>
</protein>
<dbReference type="GO" id="GO:0016887">
    <property type="term" value="F:ATP hydrolysis activity"/>
    <property type="evidence" value="ECO:0007669"/>
    <property type="project" value="InterPro"/>
</dbReference>
<evidence type="ECO:0000256" key="8">
    <source>
        <dbReference type="RuleBase" id="RU003651"/>
    </source>
</evidence>
<evidence type="ECO:0000256" key="7">
    <source>
        <dbReference type="ARBA" id="ARBA00038871"/>
    </source>
</evidence>
<evidence type="ECO:0000313" key="12">
    <source>
        <dbReference type="Proteomes" id="UP001149090"/>
    </source>
</evidence>
<feature type="region of interest" description="Disordered" evidence="9">
    <location>
        <begin position="90"/>
        <end position="123"/>
    </location>
</feature>
<dbReference type="Gene3D" id="3.40.50.300">
    <property type="entry name" value="P-loop containing nucleotide triphosphate hydrolases"/>
    <property type="match status" value="1"/>
</dbReference>
<dbReference type="InterPro" id="IPR015415">
    <property type="entry name" value="Spast_Vps4_C"/>
</dbReference>
<evidence type="ECO:0000256" key="4">
    <source>
        <dbReference type="ARBA" id="ARBA00023136"/>
    </source>
</evidence>
<keyword evidence="2 8" id="KW-0547">Nucleotide-binding</keyword>
<dbReference type="EMBL" id="JAPDFW010000033">
    <property type="protein sequence ID" value="KAJ5079383.1"/>
    <property type="molecule type" value="Genomic_DNA"/>
</dbReference>
<dbReference type="GO" id="GO:0008568">
    <property type="term" value="F:microtubule severing ATPase activity"/>
    <property type="evidence" value="ECO:0007669"/>
    <property type="project" value="UniProtKB-EC"/>
</dbReference>
<keyword evidence="1" id="KW-0493">Microtubule</keyword>
<dbReference type="GO" id="GO:0005874">
    <property type="term" value="C:microtubule"/>
    <property type="evidence" value="ECO:0007669"/>
    <property type="project" value="UniProtKB-KW"/>
</dbReference>
<evidence type="ECO:0000256" key="1">
    <source>
        <dbReference type="ARBA" id="ARBA00022701"/>
    </source>
</evidence>
<dbReference type="InterPro" id="IPR041569">
    <property type="entry name" value="AAA_lid_3"/>
</dbReference>
<dbReference type="Proteomes" id="UP001149090">
    <property type="component" value="Unassembled WGS sequence"/>
</dbReference>
<dbReference type="InterPro" id="IPR050304">
    <property type="entry name" value="MT-severing_AAA_ATPase"/>
</dbReference>
<comment type="caution">
    <text evidence="11">The sequence shown here is derived from an EMBL/GenBank/DDBJ whole genome shotgun (WGS) entry which is preliminary data.</text>
</comment>
<dbReference type="InterPro" id="IPR027417">
    <property type="entry name" value="P-loop_NTPase"/>
</dbReference>
<evidence type="ECO:0000313" key="11">
    <source>
        <dbReference type="EMBL" id="KAJ5079383.1"/>
    </source>
</evidence>
<keyword evidence="4" id="KW-0472">Membrane</keyword>
<dbReference type="AlphaFoldDB" id="A0A9Q0LUP2"/>
<gene>
    <name evidence="11" type="ORF">M0811_04404</name>
</gene>
<reference evidence="11" key="1">
    <citation type="submission" date="2022-10" db="EMBL/GenBank/DDBJ databases">
        <title>Novel sulphate-reducing endosymbionts in the free-living metamonad Anaeramoeba.</title>
        <authorList>
            <person name="Jerlstrom-Hultqvist J."/>
            <person name="Cepicka I."/>
            <person name="Gallot-Lavallee L."/>
            <person name="Salas-Leiva D."/>
            <person name="Curtis B.A."/>
            <person name="Zahonova K."/>
            <person name="Pipaliya S."/>
            <person name="Dacks J."/>
            <person name="Roger A.J."/>
        </authorList>
    </citation>
    <scope>NUCLEOTIDE SEQUENCE</scope>
    <source>
        <strain evidence="11">BMAN</strain>
    </source>
</reference>
<name>A0A9Q0LUP2_ANAIG</name>
<dbReference type="OrthoDB" id="10251136at2759"/>
<dbReference type="SUPFAM" id="SSF52540">
    <property type="entry name" value="P-loop containing nucleoside triphosphate hydrolases"/>
    <property type="match status" value="1"/>
</dbReference>
<evidence type="ECO:0000256" key="5">
    <source>
        <dbReference type="ARBA" id="ARBA00023235"/>
    </source>
</evidence>
<dbReference type="GO" id="GO:0005524">
    <property type="term" value="F:ATP binding"/>
    <property type="evidence" value="ECO:0007669"/>
    <property type="project" value="UniProtKB-KW"/>
</dbReference>
<dbReference type="OMA" id="LCQEAIW"/>
<dbReference type="InterPro" id="IPR003960">
    <property type="entry name" value="ATPase_AAA_CS"/>
</dbReference>
<keyword evidence="12" id="KW-1185">Reference proteome</keyword>
<dbReference type="PANTHER" id="PTHR23074">
    <property type="entry name" value="AAA DOMAIN-CONTAINING"/>
    <property type="match status" value="1"/>
</dbReference>
<comment type="similarity">
    <text evidence="8">Belongs to the AAA ATPase family.</text>
</comment>
<dbReference type="Pfam" id="PF00004">
    <property type="entry name" value="AAA"/>
    <property type="match status" value="1"/>
</dbReference>
<dbReference type="SMART" id="SM00382">
    <property type="entry name" value="AAA"/>
    <property type="match status" value="1"/>
</dbReference>
<dbReference type="Pfam" id="PF17862">
    <property type="entry name" value="AAA_lid_3"/>
    <property type="match status" value="1"/>
</dbReference>
<dbReference type="FunFam" id="1.10.8.60:FF:000022">
    <property type="entry name" value="Fidgetin like 1"/>
    <property type="match status" value="1"/>
</dbReference>
<proteinExistence type="inferred from homology"/>
<dbReference type="InterPro" id="IPR003593">
    <property type="entry name" value="AAA+_ATPase"/>
</dbReference>
<dbReference type="EC" id="5.6.1.1" evidence="7"/>
<dbReference type="PROSITE" id="PS00674">
    <property type="entry name" value="AAA"/>
    <property type="match status" value="1"/>
</dbReference>
<dbReference type="Gene3D" id="1.20.58.80">
    <property type="entry name" value="Phosphotransferase system, lactose/cellobiose-type IIA subunit"/>
    <property type="match status" value="1"/>
</dbReference>
<evidence type="ECO:0000259" key="10">
    <source>
        <dbReference type="SMART" id="SM00382"/>
    </source>
</evidence>